<evidence type="ECO:0000313" key="4">
    <source>
        <dbReference type="WormBase" id="W05H7.1"/>
    </source>
</evidence>
<dbReference type="PIR" id="T29510">
    <property type="entry name" value="T29510"/>
</dbReference>
<evidence type="ECO:0000256" key="1">
    <source>
        <dbReference type="SAM" id="Coils"/>
    </source>
</evidence>
<dbReference type="AGR" id="WB:WBGene00021044"/>
<reference evidence="2 3" key="1">
    <citation type="journal article" date="1998" name="Science">
        <title>Genome sequence of the nematode C. elegans: a platform for investigating biology.</title>
        <authorList>
            <consortium name="The C. elegans sequencing consortium"/>
            <person name="Sulson J.E."/>
            <person name="Waterston R."/>
        </authorList>
    </citation>
    <scope>NUCLEOTIDE SEQUENCE [LARGE SCALE GENOMIC DNA]</scope>
    <source>
        <strain evidence="2 3">Bristol N2</strain>
    </source>
</reference>
<gene>
    <name evidence="2" type="ORF">CELE_W05H7.1</name>
    <name evidence="2 4" type="ORF">W05H7.1</name>
</gene>
<keyword evidence="3" id="KW-1185">Reference proteome</keyword>
<sequence length="131" mass="15837">MPPGGSSDRFCGADFFDEYEPCSLSPEEIQRRRAQQDSLRLFQDTLEQVRQLAEQLQEQFRQATEQTARIREEQKKIRRAIRRQKKLTQKRRKMLVEREVKRRRVAKMFFACRERRQAFPDLAKQYLQSIS</sequence>
<dbReference type="InParanoid" id="O02176"/>
<dbReference type="KEGG" id="cel:CELE_W05H7.1"/>
<dbReference type="Proteomes" id="UP000001940">
    <property type="component" value="Chromosome X"/>
</dbReference>
<keyword evidence="1" id="KW-0175">Coiled coil</keyword>
<dbReference type="SMR" id="O02176"/>
<name>O02176_CAEEL</name>
<dbReference type="FunCoup" id="O02176">
    <property type="interactions" value="265"/>
</dbReference>
<evidence type="ECO:0000313" key="2">
    <source>
        <dbReference type="EMBL" id="CCD68291.1"/>
    </source>
</evidence>
<dbReference type="Bgee" id="WBGene00021044">
    <property type="expression patterns" value="Expressed in pharyngeal muscle cell (C elegans) and 3 other cell types or tissues"/>
</dbReference>
<organism evidence="2 3">
    <name type="scientific">Caenorhabditis elegans</name>
    <dbReference type="NCBI Taxonomy" id="6239"/>
    <lineage>
        <taxon>Eukaryota</taxon>
        <taxon>Metazoa</taxon>
        <taxon>Ecdysozoa</taxon>
        <taxon>Nematoda</taxon>
        <taxon>Chromadorea</taxon>
        <taxon>Rhabditida</taxon>
        <taxon>Rhabditina</taxon>
        <taxon>Rhabditomorpha</taxon>
        <taxon>Rhabditoidea</taxon>
        <taxon>Rhabditidae</taxon>
        <taxon>Peloderinae</taxon>
        <taxon>Caenorhabditis</taxon>
    </lineage>
</organism>
<feature type="coiled-coil region" evidence="1">
    <location>
        <begin position="39"/>
        <end position="90"/>
    </location>
</feature>
<dbReference type="GeneID" id="180482"/>
<evidence type="ECO:0000313" key="3">
    <source>
        <dbReference type="Proteomes" id="UP000001940"/>
    </source>
</evidence>
<dbReference type="WormBase" id="W05H7.1">
    <property type="protein sequence ID" value="CE28507"/>
    <property type="gene ID" value="WBGene00021044"/>
</dbReference>
<dbReference type="OMA" id="FFACRER"/>
<dbReference type="eggNOG" id="ENOG502TICI">
    <property type="taxonomic scope" value="Eukaryota"/>
</dbReference>
<dbReference type="AlphaFoldDB" id="O02176"/>
<dbReference type="OrthoDB" id="5861841at2759"/>
<dbReference type="HOGENOM" id="CLU_1972543_0_0_1"/>
<dbReference type="EMBL" id="BX284606">
    <property type="protein sequence ID" value="CCD68291.1"/>
    <property type="molecule type" value="Genomic_DNA"/>
</dbReference>
<protein>
    <submittedName>
        <fullName evidence="2">Uncharacterized protein</fullName>
    </submittedName>
</protein>
<accession>O02176</accession>
<dbReference type="CTD" id="180482"/>
<proteinExistence type="predicted"/>
<dbReference type="PaxDb" id="6239-W05H7.1"/>
<dbReference type="RefSeq" id="NP_508275.1">
    <property type="nucleotide sequence ID" value="NM_075874.3"/>
</dbReference>
<dbReference type="UCSC" id="W05H7.1">
    <property type="organism name" value="c. elegans"/>
</dbReference>